<dbReference type="InterPro" id="IPR042110">
    <property type="entry name" value="Adenylosuccinate_synth_dom2"/>
</dbReference>
<dbReference type="AlphaFoldDB" id="A0A4V3HHI6"/>
<dbReference type="NCBIfam" id="NF002223">
    <property type="entry name" value="PRK01117.1"/>
    <property type="match status" value="1"/>
</dbReference>
<sequence length="428" mass="46608">MKGRVEVIIGAQWGDEGKGRVVDALGSRVDIFARYQGGANAGHTVIVEGKKYVFHLLPSGMLYPCKICVIGNGVVIDPEQLLNELRELQDQGKDRARLVISGAAHVVMPYHKKLDTAQENQRGKGRKIGTTGRGIGPAYVDKYSRCGVRVEDLLDADSLREKLEYNLDEKNLFLSKIYGEEPLPFNEVFEQAVEWGKALAPYVGDASLVIGEAIREGRGVLFEGAQGTLLDVDHGTYPYVTSSSPVAAGGCVGLGVGPSAVDRVIGVVKAYCTRVGEGPFPTEDGGENGNRLREKGWEYGATTGRPRRCGWLDLVALRYAVRVNGMSSIALTKLDVLTGFERIPVCTGYEIDGKAEEHFPSGAHRQWKAKPVYGFLDGWNEDLSACTEFGQLPLQARKYVEYIETACGVPVNLVGVGPGRDQTILRNF</sequence>
<evidence type="ECO:0000256" key="1">
    <source>
        <dbReference type="ARBA" id="ARBA00011738"/>
    </source>
</evidence>
<dbReference type="InterPro" id="IPR042109">
    <property type="entry name" value="Adenylosuccinate_synth_dom1"/>
</dbReference>
<dbReference type="Pfam" id="PF00709">
    <property type="entry name" value="Adenylsucc_synt"/>
    <property type="match status" value="1"/>
</dbReference>
<feature type="binding site" evidence="8">
    <location>
        <begin position="415"/>
        <end position="417"/>
    </location>
    <ligand>
        <name>GTP</name>
        <dbReference type="ChEBI" id="CHEBI:37565"/>
    </ligand>
</feature>
<comment type="function">
    <text evidence="8">Plays an important role in the de novo pathway of purine nucleotide biosynthesis. Catalyzes the first committed step in the biosynthesis of AMP from IMP.</text>
</comment>
<dbReference type="InterPro" id="IPR027417">
    <property type="entry name" value="P-loop_NTPase"/>
</dbReference>
<dbReference type="Gene3D" id="3.90.170.10">
    <property type="entry name" value="Adenylosuccinate Synthetase, subunit A, domain 3"/>
    <property type="match status" value="1"/>
</dbReference>
<proteinExistence type="inferred from homology"/>
<feature type="binding site" description="in other chain" evidence="8">
    <location>
        <position position="241"/>
    </location>
    <ligand>
        <name>IMP</name>
        <dbReference type="ChEBI" id="CHEBI:58053"/>
        <note>ligand shared between dimeric partners</note>
    </ligand>
</feature>
<keyword evidence="2 8" id="KW-0436">Ligase</keyword>
<dbReference type="HAMAP" id="MF_00011">
    <property type="entry name" value="Adenylosucc_synth"/>
    <property type="match status" value="1"/>
</dbReference>
<organism evidence="11 12">
    <name type="scientific">Aminivibrio pyruvatiphilus</name>
    <dbReference type="NCBI Taxonomy" id="1005740"/>
    <lineage>
        <taxon>Bacteria</taxon>
        <taxon>Thermotogati</taxon>
        <taxon>Synergistota</taxon>
        <taxon>Synergistia</taxon>
        <taxon>Synergistales</taxon>
        <taxon>Aminobacteriaceae</taxon>
        <taxon>Aminivibrio</taxon>
    </lineage>
</organism>
<feature type="binding site" description="in other chain" evidence="8">
    <location>
        <position position="305"/>
    </location>
    <ligand>
        <name>IMP</name>
        <dbReference type="ChEBI" id="CHEBI:58053"/>
        <note>ligand shared between dimeric partners</note>
    </ligand>
</feature>
<keyword evidence="12" id="KW-1185">Reference proteome</keyword>
<feature type="active site" evidence="9">
    <location>
        <position position="142"/>
    </location>
</feature>
<dbReference type="EC" id="6.3.4.4" evidence="8 10"/>
<evidence type="ECO:0000256" key="8">
    <source>
        <dbReference type="HAMAP-Rule" id="MF_00011"/>
    </source>
</evidence>
<comment type="pathway">
    <text evidence="8 10">Purine metabolism; AMP biosynthesis via de novo pathway; AMP from IMP: step 1/2.</text>
</comment>
<dbReference type="GO" id="GO:0005525">
    <property type="term" value="F:GTP binding"/>
    <property type="evidence" value="ECO:0007669"/>
    <property type="project" value="UniProtKB-UniRule"/>
</dbReference>
<keyword evidence="3 8" id="KW-0479">Metal-binding</keyword>
<name>A0A4V3HHI6_9BACT</name>
<protein>
    <recommendedName>
        <fullName evidence="8 10">Adenylosuccinate synthetase</fullName>
        <shortName evidence="8">AMPSase</shortName>
        <shortName evidence="8">AdSS</shortName>
        <ecNumber evidence="8 10">6.3.4.4</ecNumber>
    </recommendedName>
    <alternativeName>
        <fullName evidence="8">IMP--aspartate ligase</fullName>
    </alternativeName>
</protein>
<dbReference type="Proteomes" id="UP000295066">
    <property type="component" value="Unassembled WGS sequence"/>
</dbReference>
<dbReference type="InterPro" id="IPR042111">
    <property type="entry name" value="Adenylosuccinate_synth_dom3"/>
</dbReference>
<evidence type="ECO:0000256" key="7">
    <source>
        <dbReference type="ARBA" id="ARBA00023134"/>
    </source>
</evidence>
<feature type="binding site" evidence="8">
    <location>
        <position position="15"/>
    </location>
    <ligand>
        <name>Mg(2+)</name>
        <dbReference type="ChEBI" id="CHEBI:18420"/>
    </ligand>
</feature>
<accession>A0A4V3HHI6</accession>
<dbReference type="SMART" id="SM00788">
    <property type="entry name" value="Adenylsucc_synt"/>
    <property type="match status" value="1"/>
</dbReference>
<feature type="binding site" description="in other chain" evidence="8">
    <location>
        <position position="131"/>
    </location>
    <ligand>
        <name>IMP</name>
        <dbReference type="ChEBI" id="CHEBI:58053"/>
        <note>ligand shared between dimeric partners</note>
    </ligand>
</feature>
<evidence type="ECO:0000256" key="4">
    <source>
        <dbReference type="ARBA" id="ARBA00022741"/>
    </source>
</evidence>
<feature type="binding site" description="in other chain" evidence="8">
    <location>
        <begin position="40"/>
        <end position="43"/>
    </location>
    <ligand>
        <name>IMP</name>
        <dbReference type="ChEBI" id="CHEBI:58053"/>
        <note>ligand shared between dimeric partners</note>
    </ligand>
</feature>
<dbReference type="GO" id="GO:0004019">
    <property type="term" value="F:adenylosuccinate synthase activity"/>
    <property type="evidence" value="ECO:0007669"/>
    <property type="project" value="UniProtKB-UniRule"/>
</dbReference>
<feature type="binding site" evidence="8">
    <location>
        <begin position="333"/>
        <end position="335"/>
    </location>
    <ligand>
        <name>GTP</name>
        <dbReference type="ChEBI" id="CHEBI:37565"/>
    </ligand>
</feature>
<evidence type="ECO:0000256" key="2">
    <source>
        <dbReference type="ARBA" id="ARBA00022598"/>
    </source>
</evidence>
<dbReference type="GO" id="GO:0000287">
    <property type="term" value="F:magnesium ion binding"/>
    <property type="evidence" value="ECO:0007669"/>
    <property type="project" value="UniProtKB-UniRule"/>
</dbReference>
<dbReference type="PROSITE" id="PS01266">
    <property type="entry name" value="ADENYLOSUCCIN_SYN_1"/>
    <property type="match status" value="1"/>
</dbReference>
<gene>
    <name evidence="8" type="primary">purA</name>
    <name evidence="11" type="ORF">C8D99_101291</name>
</gene>
<comment type="subcellular location">
    <subcellularLocation>
        <location evidence="8">Cytoplasm</location>
    </subcellularLocation>
</comment>
<dbReference type="GO" id="GO:0046040">
    <property type="term" value="P:IMP metabolic process"/>
    <property type="evidence" value="ECO:0007669"/>
    <property type="project" value="TreeGrafter"/>
</dbReference>
<feature type="active site" description="Proton acceptor" evidence="8">
    <location>
        <position position="15"/>
    </location>
</feature>
<dbReference type="PROSITE" id="PS00513">
    <property type="entry name" value="ADENYLOSUCCIN_SYN_2"/>
    <property type="match status" value="1"/>
</dbReference>
<dbReference type="NCBIfam" id="TIGR00184">
    <property type="entry name" value="purA"/>
    <property type="match status" value="1"/>
</dbReference>
<evidence type="ECO:0000256" key="5">
    <source>
        <dbReference type="ARBA" id="ARBA00022755"/>
    </source>
</evidence>
<dbReference type="EMBL" id="SORI01000001">
    <property type="protein sequence ID" value="TDY65141.1"/>
    <property type="molecule type" value="Genomic_DNA"/>
</dbReference>
<feature type="active site" description="Proton donor" evidence="8">
    <location>
        <position position="43"/>
    </location>
</feature>
<feature type="binding site" description="in other chain" evidence="8">
    <location>
        <position position="226"/>
    </location>
    <ligand>
        <name>IMP</name>
        <dbReference type="ChEBI" id="CHEBI:58053"/>
        <note>ligand shared between dimeric partners</note>
    </ligand>
</feature>
<comment type="subunit">
    <text evidence="1 8">Homodimer.</text>
</comment>
<evidence type="ECO:0000313" key="11">
    <source>
        <dbReference type="EMBL" id="TDY65141.1"/>
    </source>
</evidence>
<evidence type="ECO:0000313" key="12">
    <source>
        <dbReference type="Proteomes" id="UP000295066"/>
    </source>
</evidence>
<keyword evidence="7 8" id="KW-0342">GTP-binding</keyword>
<dbReference type="FunFam" id="1.10.300.10:FF:000001">
    <property type="entry name" value="Adenylosuccinate synthetase"/>
    <property type="match status" value="1"/>
</dbReference>
<feature type="binding site" description="in other chain" evidence="8">
    <location>
        <begin position="15"/>
        <end position="18"/>
    </location>
    <ligand>
        <name>IMP</name>
        <dbReference type="ChEBI" id="CHEBI:58053"/>
        <note>ligand shared between dimeric partners</note>
    </ligand>
</feature>
<dbReference type="Gene3D" id="1.10.300.10">
    <property type="entry name" value="Adenylosuccinate Synthetase, subunit A, domain 2"/>
    <property type="match status" value="1"/>
</dbReference>
<feature type="binding site" evidence="8">
    <location>
        <begin position="14"/>
        <end position="20"/>
    </location>
    <ligand>
        <name>GTP</name>
        <dbReference type="ChEBI" id="CHEBI:37565"/>
    </ligand>
</feature>
<dbReference type="InterPro" id="IPR018220">
    <property type="entry name" value="Adenylosuccin_syn_GTP-bd"/>
</dbReference>
<evidence type="ECO:0000256" key="9">
    <source>
        <dbReference type="PROSITE-ProRule" id="PRU10134"/>
    </source>
</evidence>
<keyword evidence="4 8" id="KW-0547">Nucleotide-binding</keyword>
<feature type="binding site" evidence="8">
    <location>
        <begin position="42"/>
        <end position="44"/>
    </location>
    <ligand>
        <name>GTP</name>
        <dbReference type="ChEBI" id="CHEBI:37565"/>
    </ligand>
</feature>
<dbReference type="Gene3D" id="3.40.440.10">
    <property type="entry name" value="Adenylosuccinate Synthetase, subunit A, domain 1"/>
    <property type="match status" value="1"/>
</dbReference>
<evidence type="ECO:0000256" key="10">
    <source>
        <dbReference type="RuleBase" id="RU000520"/>
    </source>
</evidence>
<dbReference type="CDD" id="cd03108">
    <property type="entry name" value="AdSS"/>
    <property type="match status" value="1"/>
</dbReference>
<dbReference type="GO" id="GO:0005737">
    <property type="term" value="C:cytoplasm"/>
    <property type="evidence" value="ECO:0007669"/>
    <property type="project" value="UniProtKB-SubCell"/>
</dbReference>
<comment type="similarity">
    <text evidence="8 10">Belongs to the adenylosuccinate synthetase family.</text>
</comment>
<reference evidence="11 12" key="1">
    <citation type="submission" date="2019-03" db="EMBL/GenBank/DDBJ databases">
        <title>Genomic Encyclopedia of Type Strains, Phase IV (KMG-IV): sequencing the most valuable type-strain genomes for metagenomic binning, comparative biology and taxonomic classification.</title>
        <authorList>
            <person name="Goeker M."/>
        </authorList>
    </citation>
    <scope>NUCLEOTIDE SEQUENCE [LARGE SCALE GENOMIC DNA]</scope>
    <source>
        <strain evidence="11 12">DSM 25964</strain>
    </source>
</reference>
<comment type="catalytic activity">
    <reaction evidence="8 10">
        <text>IMP + L-aspartate + GTP = N(6)-(1,2-dicarboxyethyl)-AMP + GDP + phosphate + 2 H(+)</text>
        <dbReference type="Rhea" id="RHEA:15753"/>
        <dbReference type="ChEBI" id="CHEBI:15378"/>
        <dbReference type="ChEBI" id="CHEBI:29991"/>
        <dbReference type="ChEBI" id="CHEBI:37565"/>
        <dbReference type="ChEBI" id="CHEBI:43474"/>
        <dbReference type="ChEBI" id="CHEBI:57567"/>
        <dbReference type="ChEBI" id="CHEBI:58053"/>
        <dbReference type="ChEBI" id="CHEBI:58189"/>
        <dbReference type="EC" id="6.3.4.4"/>
    </reaction>
</comment>
<dbReference type="FunFam" id="3.90.170.10:FF:000001">
    <property type="entry name" value="Adenylosuccinate synthetase"/>
    <property type="match status" value="1"/>
</dbReference>
<dbReference type="UniPathway" id="UPA00075">
    <property type="reaction ID" value="UER00335"/>
</dbReference>
<dbReference type="RefSeq" id="WP_133955578.1">
    <property type="nucleotide sequence ID" value="NZ_SORI01000001.1"/>
</dbReference>
<feature type="binding site" evidence="8">
    <location>
        <begin position="301"/>
        <end position="307"/>
    </location>
    <ligand>
        <name>substrate</name>
    </ligand>
</feature>
<comment type="caution">
    <text evidence="11">The sequence shown here is derived from an EMBL/GenBank/DDBJ whole genome shotgun (WGS) entry which is preliminary data.</text>
</comment>
<dbReference type="OrthoDB" id="9807553at2"/>
<feature type="binding site" evidence="8">
    <location>
        <position position="42"/>
    </location>
    <ligand>
        <name>Mg(2+)</name>
        <dbReference type="ChEBI" id="CHEBI:18420"/>
    </ligand>
</feature>
<keyword evidence="5 8" id="KW-0658">Purine biosynthesis</keyword>
<dbReference type="InterPro" id="IPR001114">
    <property type="entry name" value="Adenylosuccinate_synthetase"/>
</dbReference>
<feature type="binding site" evidence="8">
    <location>
        <position position="145"/>
    </location>
    <ligand>
        <name>IMP</name>
        <dbReference type="ChEBI" id="CHEBI:58053"/>
        <note>ligand shared between dimeric partners</note>
    </ligand>
</feature>
<evidence type="ECO:0000256" key="6">
    <source>
        <dbReference type="ARBA" id="ARBA00022842"/>
    </source>
</evidence>
<comment type="cofactor">
    <cofactor evidence="8">
        <name>Mg(2+)</name>
        <dbReference type="ChEBI" id="CHEBI:18420"/>
    </cofactor>
    <text evidence="8">Binds 1 Mg(2+) ion per subunit.</text>
</comment>
<feature type="binding site" evidence="8">
    <location>
        <position position="307"/>
    </location>
    <ligand>
        <name>GTP</name>
        <dbReference type="ChEBI" id="CHEBI:37565"/>
    </ligand>
</feature>
<dbReference type="GO" id="GO:0044208">
    <property type="term" value="P:'de novo' AMP biosynthetic process"/>
    <property type="evidence" value="ECO:0007669"/>
    <property type="project" value="UniProtKB-UniRule"/>
</dbReference>
<evidence type="ECO:0000256" key="3">
    <source>
        <dbReference type="ARBA" id="ARBA00022723"/>
    </source>
</evidence>
<dbReference type="PANTHER" id="PTHR11846:SF0">
    <property type="entry name" value="ADENYLOSUCCINATE SYNTHETASE"/>
    <property type="match status" value="1"/>
</dbReference>
<keyword evidence="6 8" id="KW-0460">Magnesium</keyword>
<keyword evidence="8" id="KW-0963">Cytoplasm</keyword>
<dbReference type="InterPro" id="IPR033128">
    <property type="entry name" value="Adenylosuccin_syn_Lys_AS"/>
</dbReference>
<dbReference type="PANTHER" id="PTHR11846">
    <property type="entry name" value="ADENYLOSUCCINATE SYNTHETASE"/>
    <property type="match status" value="1"/>
</dbReference>
<dbReference type="SUPFAM" id="SSF52540">
    <property type="entry name" value="P-loop containing nucleoside triphosphate hydrolases"/>
    <property type="match status" value="1"/>
</dbReference>